<dbReference type="EMBL" id="JAVDYB010000001">
    <property type="protein sequence ID" value="MDR7276691.1"/>
    <property type="molecule type" value="Genomic_DNA"/>
</dbReference>
<feature type="domain" description="Thiolase-like protein type 1 additional C-terminal" evidence="4">
    <location>
        <begin position="415"/>
        <end position="464"/>
    </location>
</feature>
<evidence type="ECO:0000259" key="4">
    <source>
        <dbReference type="Pfam" id="PF18313"/>
    </source>
</evidence>
<gene>
    <name evidence="5" type="ORF">J2S41_003469</name>
</gene>
<evidence type="ECO:0000256" key="1">
    <source>
        <dbReference type="ARBA" id="ARBA00010982"/>
    </source>
</evidence>
<evidence type="ECO:0000313" key="6">
    <source>
        <dbReference type="Proteomes" id="UP001183643"/>
    </source>
</evidence>
<comment type="caution">
    <text evidence="5">The sequence shown here is derived from an EMBL/GenBank/DDBJ whole genome shotgun (WGS) entry which is preliminary data.</text>
</comment>
<dbReference type="Proteomes" id="UP001183643">
    <property type="component" value="Unassembled WGS sequence"/>
</dbReference>
<evidence type="ECO:0000256" key="3">
    <source>
        <dbReference type="ARBA" id="ARBA00023315"/>
    </source>
</evidence>
<dbReference type="Gene3D" id="3.40.47.10">
    <property type="match status" value="1"/>
</dbReference>
<name>A0AAE3YQD0_9ACTN</name>
<evidence type="ECO:0000256" key="2">
    <source>
        <dbReference type="ARBA" id="ARBA00022679"/>
    </source>
</evidence>
<dbReference type="SUPFAM" id="SSF53901">
    <property type="entry name" value="Thiolase-like"/>
    <property type="match status" value="1"/>
</dbReference>
<comment type="similarity">
    <text evidence="1">Belongs to the thiolase-like superfamily. Thiolase family.</text>
</comment>
<keyword evidence="3 5" id="KW-0012">Acyltransferase</keyword>
<dbReference type="RefSeq" id="WP_310368911.1">
    <property type="nucleotide sequence ID" value="NZ_JAVDYB010000001.1"/>
</dbReference>
<proteinExistence type="inferred from homology"/>
<dbReference type="InterPro" id="IPR016039">
    <property type="entry name" value="Thiolase-like"/>
</dbReference>
<protein>
    <submittedName>
        <fullName evidence="5">Acetyl-CoA C-acetyltransferase</fullName>
        <ecNumber evidence="5">2.3.1.9</ecNumber>
    </submittedName>
</protein>
<dbReference type="PANTHER" id="PTHR18919:SF139">
    <property type="entry name" value="THIOLASE-LIKE PROTEIN TYPE 1 ADDITIONAL C-TERMINAL DOMAIN-CONTAINING PROTEIN"/>
    <property type="match status" value="1"/>
</dbReference>
<accession>A0AAE3YQD0</accession>
<sequence>MIDDRTPVIIGVGEASERLDDPGYRRMSPVDLAAAAAAEALAGGVHVDVVAAVRQFEISTPWSHAPLGRADNPPRAVAARLGQSPARAILDVTGGQAPQRLVTELAGEIAAGRADTALVCGAEAISTVARFAGADDRPDFTEHVGGQLEDRGYGLDGLMPPRLAAHGLLDPPGQYALFEHARRARLGLSEAAYAAAMGALFAPFTRVAAGHPHAAAPTVRTAAELVTPTPANRLVADPYPRYLVSRDKVNQGAAVLLASVAAARRLGVPPDRWVFLHGHADLREKPVLERPDLSAYPAAVAAVRHALDVAGLALGDVDVLDLYSCFPIAVFAVCDGLGLAADDPRGLTVTGGLPFFGGPGNDYALHAIAETVRRVRRAPGTYGLVGANGGFLSKYSVGVYSAVPAPWRPGDGAAIQAALDRVPPVEVCDDPAGPAVVETYTRKPGQDAVVVGRTADGRRFVASCAAGGDLLGARGTVDGVAFSRDTSRPPAA</sequence>
<reference evidence="5" key="1">
    <citation type="submission" date="2023-07" db="EMBL/GenBank/DDBJ databases">
        <title>Sequencing the genomes of 1000 actinobacteria strains.</title>
        <authorList>
            <person name="Klenk H.-P."/>
        </authorList>
    </citation>
    <scope>NUCLEOTIDE SEQUENCE</scope>
    <source>
        <strain evidence="5">DSM 44707</strain>
    </source>
</reference>
<dbReference type="EC" id="2.3.1.9" evidence="5"/>
<dbReference type="NCBIfam" id="NF006105">
    <property type="entry name" value="PRK08257.1-4"/>
    <property type="match status" value="1"/>
</dbReference>
<dbReference type="Pfam" id="PF18313">
    <property type="entry name" value="TLP1_add_C"/>
    <property type="match status" value="1"/>
</dbReference>
<dbReference type="InterPro" id="IPR040771">
    <property type="entry name" value="TLP1_add_C"/>
</dbReference>
<keyword evidence="2 5" id="KW-0808">Transferase</keyword>
<dbReference type="Gene3D" id="2.40.50.840">
    <property type="match status" value="1"/>
</dbReference>
<organism evidence="5 6">
    <name type="scientific">Catenuloplanes atrovinosus</name>
    <dbReference type="NCBI Taxonomy" id="137266"/>
    <lineage>
        <taxon>Bacteria</taxon>
        <taxon>Bacillati</taxon>
        <taxon>Actinomycetota</taxon>
        <taxon>Actinomycetes</taxon>
        <taxon>Micromonosporales</taxon>
        <taxon>Micromonosporaceae</taxon>
        <taxon>Catenuloplanes</taxon>
    </lineage>
</organism>
<keyword evidence="6" id="KW-1185">Reference proteome</keyword>
<evidence type="ECO:0000313" key="5">
    <source>
        <dbReference type="EMBL" id="MDR7276691.1"/>
    </source>
</evidence>
<dbReference type="GO" id="GO:0003985">
    <property type="term" value="F:acetyl-CoA C-acetyltransferase activity"/>
    <property type="evidence" value="ECO:0007669"/>
    <property type="project" value="UniProtKB-EC"/>
</dbReference>
<dbReference type="AlphaFoldDB" id="A0AAE3YQD0"/>
<dbReference type="PANTHER" id="PTHR18919">
    <property type="entry name" value="ACETYL-COA C-ACYLTRANSFERASE"/>
    <property type="match status" value="1"/>
</dbReference>